<protein>
    <submittedName>
        <fullName evidence="1">Uncharacterized protein</fullName>
    </submittedName>
</protein>
<accession>A0A3A8QVH3</accession>
<evidence type="ECO:0000313" key="1">
    <source>
        <dbReference type="EMBL" id="RKH72587.1"/>
    </source>
</evidence>
<sequence>MLTPIFEAEHFLQGNVCFHRSLFDELGGYDETLEMAEDLDLYVRLLIAGHLPIQGAHLSHLHRVHPGNTSRGVDARRHSADLGQLYQRHASFLAALGVPPPLTD</sequence>
<comment type="caution">
    <text evidence="1">The sequence shown here is derived from an EMBL/GenBank/DDBJ whole genome shotgun (WGS) entry which is preliminary data.</text>
</comment>
<dbReference type="AlphaFoldDB" id="A0A3A8QVH3"/>
<dbReference type="Proteomes" id="UP000267003">
    <property type="component" value="Unassembled WGS sequence"/>
</dbReference>
<dbReference type="EMBL" id="RAWK01000022">
    <property type="protein sequence ID" value="RKH72587.1"/>
    <property type="molecule type" value="Genomic_DNA"/>
</dbReference>
<evidence type="ECO:0000313" key="2">
    <source>
        <dbReference type="Proteomes" id="UP000267003"/>
    </source>
</evidence>
<keyword evidence="2" id="KW-1185">Reference proteome</keyword>
<reference evidence="2" key="1">
    <citation type="submission" date="2018-09" db="EMBL/GenBank/DDBJ databases">
        <authorList>
            <person name="Livingstone P.G."/>
            <person name="Whitworth D.E."/>
        </authorList>
    </citation>
    <scope>NUCLEOTIDE SEQUENCE [LARGE SCALE GENOMIC DNA]</scope>
    <source>
        <strain evidence="2">AB050A</strain>
    </source>
</reference>
<proteinExistence type="predicted"/>
<dbReference type="InterPro" id="IPR029044">
    <property type="entry name" value="Nucleotide-diphossugar_trans"/>
</dbReference>
<dbReference type="Gene3D" id="3.90.550.10">
    <property type="entry name" value="Spore Coat Polysaccharide Biosynthesis Protein SpsA, Chain A"/>
    <property type="match status" value="1"/>
</dbReference>
<dbReference type="SUPFAM" id="SSF53448">
    <property type="entry name" value="Nucleotide-diphospho-sugar transferases"/>
    <property type="match status" value="1"/>
</dbReference>
<organism evidence="1 2">
    <name type="scientific">Corallococcus aberystwythensis</name>
    <dbReference type="NCBI Taxonomy" id="2316722"/>
    <lineage>
        <taxon>Bacteria</taxon>
        <taxon>Pseudomonadati</taxon>
        <taxon>Myxococcota</taxon>
        <taxon>Myxococcia</taxon>
        <taxon>Myxococcales</taxon>
        <taxon>Cystobacterineae</taxon>
        <taxon>Myxococcaceae</taxon>
        <taxon>Corallococcus</taxon>
    </lineage>
</organism>
<name>A0A3A8QVH3_9BACT</name>
<dbReference type="OrthoDB" id="9790710at2"/>
<dbReference type="RefSeq" id="WP_120554307.1">
    <property type="nucleotide sequence ID" value="NZ_RAWK01000022.1"/>
</dbReference>
<gene>
    <name evidence="1" type="ORF">D7W81_05735</name>
</gene>